<comment type="similarity">
    <text evidence="2">Belongs to the sterol desaturase family.</text>
</comment>
<dbReference type="EC" id="4.1.99.5" evidence="3"/>
<dbReference type="InterPro" id="IPR050307">
    <property type="entry name" value="Sterol_Desaturase_Related"/>
</dbReference>
<comment type="subcellular location">
    <subcellularLocation>
        <location evidence="1">Endoplasmic reticulum membrane</location>
        <topology evidence="1">Multi-pass membrane protein</topology>
    </subcellularLocation>
</comment>
<evidence type="ECO:0000313" key="13">
    <source>
        <dbReference type="EMBL" id="KAG0522890.1"/>
    </source>
</evidence>
<protein>
    <recommendedName>
        <fullName evidence="3">aldehyde oxygenase (deformylating)</fullName>
        <ecNumber evidence="3">4.1.99.5</ecNumber>
    </recommendedName>
</protein>
<dbReference type="PANTHER" id="PTHR11863">
    <property type="entry name" value="STEROL DESATURASE"/>
    <property type="match status" value="1"/>
</dbReference>
<dbReference type="InterPro" id="IPR006694">
    <property type="entry name" value="Fatty_acid_hydroxylase"/>
</dbReference>
<evidence type="ECO:0000256" key="6">
    <source>
        <dbReference type="ARBA" id="ARBA00022857"/>
    </source>
</evidence>
<keyword evidence="5" id="KW-0256">Endoplasmic reticulum</keyword>
<dbReference type="GO" id="GO:0071771">
    <property type="term" value="F:aldehyde oxygenase (deformylating) activity"/>
    <property type="evidence" value="ECO:0007669"/>
    <property type="project" value="UniProtKB-EC"/>
</dbReference>
<evidence type="ECO:0000256" key="5">
    <source>
        <dbReference type="ARBA" id="ARBA00022824"/>
    </source>
</evidence>
<feature type="transmembrane region" description="Helical" evidence="11">
    <location>
        <begin position="80"/>
        <end position="104"/>
    </location>
</feature>
<dbReference type="GO" id="GO:0016491">
    <property type="term" value="F:oxidoreductase activity"/>
    <property type="evidence" value="ECO:0007669"/>
    <property type="project" value="InterPro"/>
</dbReference>
<accession>A0A921QL73</accession>
<gene>
    <name evidence="13" type="ORF">BDA96_07G076700</name>
</gene>
<keyword evidence="4 11" id="KW-0812">Transmembrane</keyword>
<dbReference type="GO" id="GO:0005506">
    <property type="term" value="F:iron ion binding"/>
    <property type="evidence" value="ECO:0007669"/>
    <property type="project" value="InterPro"/>
</dbReference>
<name>A0A921QL73_SORBI</name>
<comment type="caution">
    <text evidence="13">The sequence shown here is derived from an EMBL/GenBank/DDBJ whole genome shotgun (WGS) entry which is preliminary data.</text>
</comment>
<keyword evidence="7 11" id="KW-1133">Transmembrane helix</keyword>
<evidence type="ECO:0000256" key="3">
    <source>
        <dbReference type="ARBA" id="ARBA00013146"/>
    </source>
</evidence>
<dbReference type="EMBL" id="CM027686">
    <property type="protein sequence ID" value="KAG0522890.1"/>
    <property type="molecule type" value="Genomic_DNA"/>
</dbReference>
<feature type="domain" description="Fatty acid hydroxylase" evidence="12">
    <location>
        <begin position="131"/>
        <end position="265"/>
    </location>
</feature>
<organism evidence="13 14">
    <name type="scientific">Sorghum bicolor</name>
    <name type="common">Sorghum</name>
    <name type="synonym">Sorghum vulgare</name>
    <dbReference type="NCBI Taxonomy" id="4558"/>
    <lineage>
        <taxon>Eukaryota</taxon>
        <taxon>Viridiplantae</taxon>
        <taxon>Streptophyta</taxon>
        <taxon>Embryophyta</taxon>
        <taxon>Tracheophyta</taxon>
        <taxon>Spermatophyta</taxon>
        <taxon>Magnoliopsida</taxon>
        <taxon>Liliopsida</taxon>
        <taxon>Poales</taxon>
        <taxon>Poaceae</taxon>
        <taxon>PACMAD clade</taxon>
        <taxon>Panicoideae</taxon>
        <taxon>Andropogonodae</taxon>
        <taxon>Andropogoneae</taxon>
        <taxon>Sorghinae</taxon>
        <taxon>Sorghum</taxon>
    </lineage>
</organism>
<evidence type="ECO:0000256" key="4">
    <source>
        <dbReference type="ARBA" id="ARBA00022692"/>
    </source>
</evidence>
<dbReference type="Pfam" id="PF04116">
    <property type="entry name" value="FA_hydroxylase"/>
    <property type="match status" value="1"/>
</dbReference>
<evidence type="ECO:0000256" key="9">
    <source>
        <dbReference type="ARBA" id="ARBA00023239"/>
    </source>
</evidence>
<dbReference type="Proteomes" id="UP000807115">
    <property type="component" value="Chromosome 7"/>
</dbReference>
<evidence type="ECO:0000256" key="11">
    <source>
        <dbReference type="SAM" id="Phobius"/>
    </source>
</evidence>
<evidence type="ECO:0000313" key="14">
    <source>
        <dbReference type="Proteomes" id="UP000807115"/>
    </source>
</evidence>
<keyword evidence="8 11" id="KW-0472">Membrane</keyword>
<proteinExistence type="inferred from homology"/>
<reference evidence="13" key="1">
    <citation type="journal article" date="2019" name="BMC Genomics">
        <title>A new reference genome for Sorghum bicolor reveals high levels of sequence similarity between sweet and grain genotypes: implications for the genetics of sugar metabolism.</title>
        <authorList>
            <person name="Cooper E.A."/>
            <person name="Brenton Z.W."/>
            <person name="Flinn B.S."/>
            <person name="Jenkins J."/>
            <person name="Shu S."/>
            <person name="Flowers D."/>
            <person name="Luo F."/>
            <person name="Wang Y."/>
            <person name="Xia P."/>
            <person name="Barry K."/>
            <person name="Daum C."/>
            <person name="Lipzen A."/>
            <person name="Yoshinaga Y."/>
            <person name="Schmutz J."/>
            <person name="Saski C."/>
            <person name="Vermerris W."/>
            <person name="Kresovich S."/>
        </authorList>
    </citation>
    <scope>NUCLEOTIDE SEQUENCE</scope>
</reference>
<feature type="transmembrane region" description="Helical" evidence="11">
    <location>
        <begin position="36"/>
        <end position="59"/>
    </location>
</feature>
<evidence type="ECO:0000256" key="10">
    <source>
        <dbReference type="ARBA" id="ARBA00047909"/>
    </source>
</evidence>
<dbReference type="GO" id="GO:0008610">
    <property type="term" value="P:lipid biosynthetic process"/>
    <property type="evidence" value="ECO:0007669"/>
    <property type="project" value="InterPro"/>
</dbReference>
<keyword evidence="6" id="KW-0521">NADP</keyword>
<evidence type="ECO:0000256" key="8">
    <source>
        <dbReference type="ARBA" id="ARBA00023136"/>
    </source>
</evidence>
<comment type="catalytic activity">
    <reaction evidence="10">
        <text>a long-chain fatty aldehyde + 2 NADPH + O2 + H(+) = a long-chain alkane + formate + 2 NADP(+) + H2O</text>
        <dbReference type="Rhea" id="RHEA:21440"/>
        <dbReference type="ChEBI" id="CHEBI:15377"/>
        <dbReference type="ChEBI" id="CHEBI:15378"/>
        <dbReference type="ChEBI" id="CHEBI:15379"/>
        <dbReference type="ChEBI" id="CHEBI:15740"/>
        <dbReference type="ChEBI" id="CHEBI:17176"/>
        <dbReference type="ChEBI" id="CHEBI:57783"/>
        <dbReference type="ChEBI" id="CHEBI:58349"/>
        <dbReference type="ChEBI" id="CHEBI:83563"/>
        <dbReference type="EC" id="4.1.99.5"/>
    </reaction>
</comment>
<evidence type="ECO:0000256" key="7">
    <source>
        <dbReference type="ARBA" id="ARBA00022989"/>
    </source>
</evidence>
<evidence type="ECO:0000256" key="2">
    <source>
        <dbReference type="ARBA" id="ARBA00009324"/>
    </source>
</evidence>
<reference evidence="13" key="2">
    <citation type="submission" date="2020-10" db="EMBL/GenBank/DDBJ databases">
        <authorList>
            <person name="Cooper E.A."/>
            <person name="Brenton Z.W."/>
            <person name="Flinn B.S."/>
            <person name="Jenkins J."/>
            <person name="Shu S."/>
            <person name="Flowers D."/>
            <person name="Luo F."/>
            <person name="Wang Y."/>
            <person name="Xia P."/>
            <person name="Barry K."/>
            <person name="Daum C."/>
            <person name="Lipzen A."/>
            <person name="Yoshinaga Y."/>
            <person name="Schmutz J."/>
            <person name="Saski C."/>
            <person name="Vermerris W."/>
            <person name="Kresovich S."/>
        </authorList>
    </citation>
    <scope>NUCLEOTIDE SEQUENCE</scope>
</reference>
<evidence type="ECO:0000259" key="12">
    <source>
        <dbReference type="Pfam" id="PF04116"/>
    </source>
</evidence>
<keyword evidence="9" id="KW-0456">Lyase</keyword>
<dbReference type="AlphaFoldDB" id="A0A921QL73"/>
<sequence>MIPYGTAAEAEAALGRGLTPAEAAWFRYSAAMPDHWLLWHNTFILFLAHMVVPLPLALLERVAPAFAMRYKLQPRVRLSMAAVARYFGDTIRVFLLVLVPYQLISYPVVKMGGIRMGLPLPSVGEVAVQLVAYALVEDYLSYWIHRLLHTEWGYHKIHHVHHQVTAPTSFATSYSHWAEVAVFGVPTFAGPTIAPCHVVTHWLWFAVSIFEAISAHCGYNFPFDPTKLIPYHGGAEFHDYHHLVGRQSNSNFSSIFTYCDYIYGTDKGYKYYKANVAKVKAKLARNSTEKEGRNGFSSTKLD</sequence>
<evidence type="ECO:0000256" key="1">
    <source>
        <dbReference type="ARBA" id="ARBA00004477"/>
    </source>
</evidence>
<dbReference type="GO" id="GO:0005789">
    <property type="term" value="C:endoplasmic reticulum membrane"/>
    <property type="evidence" value="ECO:0007669"/>
    <property type="project" value="UniProtKB-SubCell"/>
</dbReference>